<gene>
    <name evidence="2" type="ORF">M408DRAFT_28113</name>
</gene>
<feature type="coiled-coil region" evidence="1">
    <location>
        <begin position="29"/>
        <end position="84"/>
    </location>
</feature>
<dbReference type="STRING" id="933852.A0A0C3AT64"/>
<dbReference type="OrthoDB" id="3365698at2759"/>
<name>A0A0C3AT64_SERVB</name>
<keyword evidence="3" id="KW-1185">Reference proteome</keyword>
<organism evidence="2 3">
    <name type="scientific">Serendipita vermifera MAFF 305830</name>
    <dbReference type="NCBI Taxonomy" id="933852"/>
    <lineage>
        <taxon>Eukaryota</taxon>
        <taxon>Fungi</taxon>
        <taxon>Dikarya</taxon>
        <taxon>Basidiomycota</taxon>
        <taxon>Agaricomycotina</taxon>
        <taxon>Agaricomycetes</taxon>
        <taxon>Sebacinales</taxon>
        <taxon>Serendipitaceae</taxon>
        <taxon>Serendipita</taxon>
    </lineage>
</organism>
<proteinExistence type="predicted"/>
<evidence type="ECO:0000256" key="1">
    <source>
        <dbReference type="SAM" id="Coils"/>
    </source>
</evidence>
<dbReference type="Gene3D" id="1.20.1280.50">
    <property type="match status" value="1"/>
</dbReference>
<keyword evidence="1" id="KW-0175">Coiled coil</keyword>
<dbReference type="EMBL" id="KN824341">
    <property type="protein sequence ID" value="KIM23209.1"/>
    <property type="molecule type" value="Genomic_DNA"/>
</dbReference>
<reference evidence="3" key="2">
    <citation type="submission" date="2015-01" db="EMBL/GenBank/DDBJ databases">
        <title>Evolutionary Origins and Diversification of the Mycorrhizal Mutualists.</title>
        <authorList>
            <consortium name="DOE Joint Genome Institute"/>
            <consortium name="Mycorrhizal Genomics Consortium"/>
            <person name="Kohler A."/>
            <person name="Kuo A."/>
            <person name="Nagy L.G."/>
            <person name="Floudas D."/>
            <person name="Copeland A."/>
            <person name="Barry K.W."/>
            <person name="Cichocki N."/>
            <person name="Veneault-Fourrey C."/>
            <person name="LaButti K."/>
            <person name="Lindquist E.A."/>
            <person name="Lipzen A."/>
            <person name="Lundell T."/>
            <person name="Morin E."/>
            <person name="Murat C."/>
            <person name="Riley R."/>
            <person name="Ohm R."/>
            <person name="Sun H."/>
            <person name="Tunlid A."/>
            <person name="Henrissat B."/>
            <person name="Grigoriev I.V."/>
            <person name="Hibbett D.S."/>
            <person name="Martin F."/>
        </authorList>
    </citation>
    <scope>NUCLEOTIDE SEQUENCE [LARGE SCALE GENOMIC DNA]</scope>
    <source>
        <strain evidence="3">MAFF 305830</strain>
    </source>
</reference>
<evidence type="ECO:0000313" key="3">
    <source>
        <dbReference type="Proteomes" id="UP000054097"/>
    </source>
</evidence>
<evidence type="ECO:0008006" key="4">
    <source>
        <dbReference type="Google" id="ProtNLM"/>
    </source>
</evidence>
<evidence type="ECO:0000313" key="2">
    <source>
        <dbReference type="EMBL" id="KIM23209.1"/>
    </source>
</evidence>
<protein>
    <recommendedName>
        <fullName evidence="4">F-box domain-containing protein</fullName>
    </recommendedName>
</protein>
<feature type="non-terminal residue" evidence="2">
    <location>
        <position position="491"/>
    </location>
</feature>
<reference evidence="2 3" key="1">
    <citation type="submission" date="2014-04" db="EMBL/GenBank/DDBJ databases">
        <authorList>
            <consortium name="DOE Joint Genome Institute"/>
            <person name="Kuo A."/>
            <person name="Zuccaro A."/>
            <person name="Kohler A."/>
            <person name="Nagy L.G."/>
            <person name="Floudas D."/>
            <person name="Copeland A."/>
            <person name="Barry K.W."/>
            <person name="Cichocki N."/>
            <person name="Veneault-Fourrey C."/>
            <person name="LaButti K."/>
            <person name="Lindquist E.A."/>
            <person name="Lipzen A."/>
            <person name="Lundell T."/>
            <person name="Morin E."/>
            <person name="Murat C."/>
            <person name="Sun H."/>
            <person name="Tunlid A."/>
            <person name="Henrissat B."/>
            <person name="Grigoriev I.V."/>
            <person name="Hibbett D.S."/>
            <person name="Martin F."/>
            <person name="Nordberg H.P."/>
            <person name="Cantor M.N."/>
            <person name="Hua S.X."/>
        </authorList>
    </citation>
    <scope>NUCLEOTIDE SEQUENCE [LARGE SCALE GENOMIC DNA]</scope>
    <source>
        <strain evidence="2 3">MAFF 305830</strain>
    </source>
</reference>
<accession>A0A0C3AT64</accession>
<sequence>MEEDAFLYTPNRALLEKSLKVAEETRALVAEYQARDDALAQREEKLREQLKGIEFQRSELKYMLEEAKLSLERIESNVHRLKSVLSPMKNMPSDILLRIFHFVVLHGEEYMIDSLEFGDYIGSFPTPILLGGVCSHWRRLVKQSTQLWDCVLLITSALRITDEEASSSHLSSIRHWIASGRQETQSLFIDYYDPILGSDVYTALQATTPTWKSIIMSVKADDLPTAWNIDKIRSSNVTVCVYDPNCTVNQLIPLLRQATNLKMVGVLPPWGNMPWVSLRSLTIASFLGVPPFSYPNFGAEELRSILDAAVHLEVLKLDFDMEKDILSNPVTQNREKIRHVSLKSLSFSLHHLKEDGSLFGVQIDAPLLQQVSILTAEQAKLDENPSQIQMWQGVTSVTVHDITNGEVTTLVHFLRCLPKVTSIDVQGKCIDALFTLVNGFYIHIPPKFGTIPLLNLTKVTMNRTDIQGKTLITMLETRLAQLDGGFGWISA</sequence>
<dbReference type="HOGENOM" id="CLU_523941_0_0_1"/>
<dbReference type="Proteomes" id="UP000054097">
    <property type="component" value="Unassembled WGS sequence"/>
</dbReference>
<dbReference type="AlphaFoldDB" id="A0A0C3AT64"/>